<dbReference type="STRING" id="177439.DP2712"/>
<sequence length="359" mass="41205">MKSEQKPKGPWINRFATHFFTLSLAVLIFWSLGFLVQDIKSIRGPRYVEIEKQHIDSALVGKSTTLKGEITDLGRRIVSMKEDQRVVGDSSQNLQQTIQQLIELQKLSIQKGVALPDTEQSDLSTTLSKFLQSQENYQGFSTELSKLMAEKQGLEGEKRALEQSLDKQRKPARAEYNRLNRAHRLKLAALQLLILLPLLVLAAILILKKRGSIYFPLFFAFGGATLLKVTLVIHEYFPKKYFKYILIGVLLIAVARLLIHFIRVVAFPKAQWLTKQYREAYECFLCPVCEYPIRRGPRKFLYWTRRTVGKVALQREYLGEDEAYTCPACGTCLHEECPVCHKIRHALLPHCQHCGAERD</sequence>
<organism evidence="2 3">
    <name type="scientific">Desulfotalea psychrophila (strain LSv54 / DSM 12343)</name>
    <dbReference type="NCBI Taxonomy" id="177439"/>
    <lineage>
        <taxon>Bacteria</taxon>
        <taxon>Pseudomonadati</taxon>
        <taxon>Thermodesulfobacteriota</taxon>
        <taxon>Desulfobulbia</taxon>
        <taxon>Desulfobulbales</taxon>
        <taxon>Desulfocapsaceae</taxon>
        <taxon>Desulfotalea</taxon>
    </lineage>
</organism>
<keyword evidence="1" id="KW-0472">Membrane</keyword>
<reference evidence="3" key="1">
    <citation type="journal article" date="2004" name="Environ. Microbiol.">
        <title>The genome of Desulfotalea psychrophila, a sulfate-reducing bacterium from permanently cold Arctic sediments.</title>
        <authorList>
            <person name="Rabus R."/>
            <person name="Ruepp A."/>
            <person name="Frickey T."/>
            <person name="Rattei T."/>
            <person name="Fartmann B."/>
            <person name="Stark M."/>
            <person name="Bauer M."/>
            <person name="Zibat A."/>
            <person name="Lombardot T."/>
            <person name="Becker I."/>
            <person name="Amann J."/>
            <person name="Gellner K."/>
            <person name="Teeling H."/>
            <person name="Leuschner W.D."/>
            <person name="Gloeckner F.-O."/>
            <person name="Lupas A.N."/>
            <person name="Amann R."/>
            <person name="Klenk H.-P."/>
        </authorList>
    </citation>
    <scope>NUCLEOTIDE SEQUENCE [LARGE SCALE GENOMIC DNA]</scope>
    <source>
        <strain evidence="3">DSM 12343 / LSv54</strain>
    </source>
</reference>
<proteinExistence type="predicted"/>
<evidence type="ECO:0000256" key="1">
    <source>
        <dbReference type="SAM" id="Phobius"/>
    </source>
</evidence>
<dbReference type="OrthoDB" id="5633467at2"/>
<keyword evidence="1" id="KW-0812">Transmembrane</keyword>
<feature type="transmembrane region" description="Helical" evidence="1">
    <location>
        <begin position="213"/>
        <end position="233"/>
    </location>
</feature>
<dbReference type="EMBL" id="CR522870">
    <property type="protein sequence ID" value="CAG37441.1"/>
    <property type="molecule type" value="Genomic_DNA"/>
</dbReference>
<name>Q6AJN9_DESPS</name>
<evidence type="ECO:0000313" key="2">
    <source>
        <dbReference type="EMBL" id="CAG37441.1"/>
    </source>
</evidence>
<dbReference type="KEGG" id="dps:DP2712"/>
<keyword evidence="3" id="KW-1185">Reference proteome</keyword>
<dbReference type="AlphaFoldDB" id="Q6AJN9"/>
<accession>Q6AJN9</accession>
<feature type="transmembrane region" description="Helical" evidence="1">
    <location>
        <begin position="187"/>
        <end position="207"/>
    </location>
</feature>
<protein>
    <submittedName>
        <fullName evidence="2">Conserved hypothetical membrane protein</fullName>
    </submittedName>
</protein>
<evidence type="ECO:0000313" key="3">
    <source>
        <dbReference type="Proteomes" id="UP000000602"/>
    </source>
</evidence>
<gene>
    <name evidence="2" type="ordered locus">DP2712</name>
</gene>
<keyword evidence="1" id="KW-1133">Transmembrane helix</keyword>
<dbReference type="RefSeq" id="WP_011189953.1">
    <property type="nucleotide sequence ID" value="NC_006138.1"/>
</dbReference>
<feature type="transmembrane region" description="Helical" evidence="1">
    <location>
        <begin position="245"/>
        <end position="266"/>
    </location>
</feature>
<dbReference type="Proteomes" id="UP000000602">
    <property type="component" value="Chromosome"/>
</dbReference>
<dbReference type="eggNOG" id="COG4487">
    <property type="taxonomic scope" value="Bacteria"/>
</dbReference>
<dbReference type="HOGENOM" id="CLU_771030_0_0_7"/>
<feature type="transmembrane region" description="Helical" evidence="1">
    <location>
        <begin position="15"/>
        <end position="36"/>
    </location>
</feature>